<dbReference type="SUPFAM" id="SSF54637">
    <property type="entry name" value="Thioesterase/thiol ester dehydrase-isomerase"/>
    <property type="match status" value="1"/>
</dbReference>
<dbReference type="Gene3D" id="3.10.129.10">
    <property type="entry name" value="Hotdog Thioesterase"/>
    <property type="match status" value="1"/>
</dbReference>
<dbReference type="RefSeq" id="WP_176160241.1">
    <property type="nucleotide sequence ID" value="NZ_CP054929.1"/>
</dbReference>
<proteinExistence type="predicted"/>
<dbReference type="CDD" id="cd03443">
    <property type="entry name" value="PaaI_thioesterase"/>
    <property type="match status" value="1"/>
</dbReference>
<evidence type="ECO:0000313" key="3">
    <source>
        <dbReference type="Proteomes" id="UP000509303"/>
    </source>
</evidence>
<dbReference type="InterPro" id="IPR006683">
    <property type="entry name" value="Thioestr_dom"/>
</dbReference>
<gene>
    <name evidence="2" type="ORF">HUT08_02130</name>
</gene>
<dbReference type="Pfam" id="PF03061">
    <property type="entry name" value="4HBT"/>
    <property type="match status" value="1"/>
</dbReference>
<accession>A0A7H8N219</accession>
<sequence length="168" mass="18235">MPESASFDPRTDNPSNCFGCAQQNPIGLRLLFDADGAGFSTRFTLGPDYESFPGVIHGGIVATILDETLAQAVYRAGWISAFTTGLRVRYGKPMETGVEYTARAEITRRDEHAVRASGELLHGRDLVAAADGTFRLLTEQVLTEQGRHLPSRLVTALRTANQPANQGE</sequence>
<dbReference type="InterPro" id="IPR029069">
    <property type="entry name" value="HotDog_dom_sf"/>
</dbReference>
<protein>
    <submittedName>
        <fullName evidence="2">PaaI family thioesterase</fullName>
    </submittedName>
</protein>
<keyword evidence="3" id="KW-1185">Reference proteome</keyword>
<reference evidence="2 3" key="1">
    <citation type="submission" date="2020-06" db="EMBL/GenBank/DDBJ databases">
        <title>Genome mining for natural products.</title>
        <authorList>
            <person name="Zhang B."/>
            <person name="Shi J."/>
            <person name="Ge H."/>
        </authorList>
    </citation>
    <scope>NUCLEOTIDE SEQUENCE [LARGE SCALE GENOMIC DNA]</scope>
    <source>
        <strain evidence="2 3">NA00687</strain>
    </source>
</reference>
<dbReference type="InterPro" id="IPR052061">
    <property type="entry name" value="PTE-AB_protein"/>
</dbReference>
<dbReference type="AlphaFoldDB" id="A0A7H8N219"/>
<dbReference type="PANTHER" id="PTHR47260">
    <property type="entry name" value="UPF0644 PROTEIN PB2B4.06"/>
    <property type="match status" value="1"/>
</dbReference>
<evidence type="ECO:0000313" key="2">
    <source>
        <dbReference type="EMBL" id="QKW48544.1"/>
    </source>
</evidence>
<dbReference type="Proteomes" id="UP000509303">
    <property type="component" value="Chromosome"/>
</dbReference>
<dbReference type="EMBL" id="CP054929">
    <property type="protein sequence ID" value="QKW48544.1"/>
    <property type="molecule type" value="Genomic_DNA"/>
</dbReference>
<evidence type="ECO:0000259" key="1">
    <source>
        <dbReference type="Pfam" id="PF03061"/>
    </source>
</evidence>
<dbReference type="PANTHER" id="PTHR47260:SF3">
    <property type="entry name" value="THIOESTERASE FAMILY PROTEIN (AFU_ORTHOLOGUE AFUA_7G03960)"/>
    <property type="match status" value="1"/>
</dbReference>
<name>A0A7H8N219_9ACTN</name>
<feature type="domain" description="Thioesterase" evidence="1">
    <location>
        <begin position="54"/>
        <end position="119"/>
    </location>
</feature>
<organism evidence="2 3">
    <name type="scientific">Streptomyces buecherae</name>
    <dbReference type="NCBI Taxonomy" id="2763006"/>
    <lineage>
        <taxon>Bacteria</taxon>
        <taxon>Bacillati</taxon>
        <taxon>Actinomycetota</taxon>
        <taxon>Actinomycetes</taxon>
        <taxon>Kitasatosporales</taxon>
        <taxon>Streptomycetaceae</taxon>
        <taxon>Streptomyces</taxon>
    </lineage>
</organism>